<organism evidence="1 2">
    <name type="scientific">Triparma retinervis</name>
    <dbReference type="NCBI Taxonomy" id="2557542"/>
    <lineage>
        <taxon>Eukaryota</taxon>
        <taxon>Sar</taxon>
        <taxon>Stramenopiles</taxon>
        <taxon>Ochrophyta</taxon>
        <taxon>Bolidophyceae</taxon>
        <taxon>Parmales</taxon>
        <taxon>Triparmaceae</taxon>
        <taxon>Triparma</taxon>
    </lineage>
</organism>
<keyword evidence="2" id="KW-1185">Reference proteome</keyword>
<proteinExistence type="predicted"/>
<dbReference type="EMBL" id="BRXZ01003671">
    <property type="protein sequence ID" value="GMH59622.1"/>
    <property type="molecule type" value="Genomic_DNA"/>
</dbReference>
<protein>
    <submittedName>
        <fullName evidence="1">Uncharacterized protein</fullName>
    </submittedName>
</protein>
<accession>A0A9W6ZSE7</accession>
<evidence type="ECO:0000313" key="2">
    <source>
        <dbReference type="Proteomes" id="UP001165082"/>
    </source>
</evidence>
<name>A0A9W6ZSE7_9STRA</name>
<dbReference type="OrthoDB" id="48036at2759"/>
<sequence>MSRRISTLLVSNLYLSVTSKTLLSSVLDAASARTPDSKTRLVGAFTDKVYGRSSLHFTSTDTECLRGTLNSVIAVAEGGKGGGYEAEGGGDTAHPAFGGAVDNLSVCQLEPEGGTEHAREVARGVEVDGEKVYYGWGGGG</sequence>
<evidence type="ECO:0000313" key="1">
    <source>
        <dbReference type="EMBL" id="GMH59622.1"/>
    </source>
</evidence>
<feature type="non-terminal residue" evidence="1">
    <location>
        <position position="140"/>
    </location>
</feature>
<dbReference type="AlphaFoldDB" id="A0A9W6ZSE7"/>
<dbReference type="Proteomes" id="UP001165082">
    <property type="component" value="Unassembled WGS sequence"/>
</dbReference>
<comment type="caution">
    <text evidence="1">The sequence shown here is derived from an EMBL/GenBank/DDBJ whole genome shotgun (WGS) entry which is preliminary data.</text>
</comment>
<reference evidence="1" key="1">
    <citation type="submission" date="2022-07" db="EMBL/GenBank/DDBJ databases">
        <title>Genome analysis of Parmales, a sister group of diatoms, reveals the evolutionary specialization of diatoms from phago-mixotrophs to photoautotrophs.</title>
        <authorList>
            <person name="Ban H."/>
            <person name="Sato S."/>
            <person name="Yoshikawa S."/>
            <person name="Kazumasa Y."/>
            <person name="Nakamura Y."/>
            <person name="Ichinomiya M."/>
            <person name="Saitoh K."/>
            <person name="Sato N."/>
            <person name="Blanc-Mathieu R."/>
            <person name="Endo H."/>
            <person name="Kuwata A."/>
            <person name="Ogata H."/>
        </authorList>
    </citation>
    <scope>NUCLEOTIDE SEQUENCE</scope>
</reference>
<gene>
    <name evidence="1" type="ORF">TrRE_jg1580</name>
</gene>